<dbReference type="Gene3D" id="2.60.450.10">
    <property type="entry name" value="Lipopolysaccharide (LPS) transport protein A like domain"/>
    <property type="match status" value="1"/>
</dbReference>
<evidence type="ECO:0000256" key="1">
    <source>
        <dbReference type="SAM" id="SignalP"/>
    </source>
</evidence>
<evidence type="ECO:0008006" key="4">
    <source>
        <dbReference type="Google" id="ProtNLM"/>
    </source>
</evidence>
<sequence>MSKFEKKILLLTLISVCLGGSGVFATSSANAMSETLSNTQKNISEKSTKKSSLSLSADKLRYSDLTKEVNVFGNVELIHGEDVFHTDKIDGNTDSEKYIIPNFLSWKRQNFEVNAKKGEYYGKTSNAYLYDIEGLYQGKYYFKGKELEKQGNDGLFIVKNGYLTTKSAMAKIPDYRIEAETLEFLPGNYYIVKNAKLMVKNTEILHINERKGRLGKRKKVNLWYLLPRVKTSRDLGIGIYNTIYYPIGLRNNINFYIENEWYTKAGYVPDVGFEKDEDNYNIKIHAAREQSSVNDDIYFIWKKPSVDFEVKERQIGNYPLYIKTSGDLGYWSENEVKGTHFGMNINVVGKTVPINKKVDFDWSLGYSHDYYGFNKKVRTDKYYNLAFRGKFNKFDMGIKYTDHNFSGETPYNYDKYENLKPIAMSIKVPITRLDEFEVKYVIDTSNGILKNRYYTYYRDMHSLKGRISYDSVKNRIDAAIDFKDF</sequence>
<dbReference type="RefSeq" id="WP_007554481.1">
    <property type="nucleotide sequence ID" value="NZ_AENT01000015.1"/>
</dbReference>
<organism evidence="2 3">
    <name type="scientific">Dialister micraerophilus UPII 345-E</name>
    <dbReference type="NCBI Taxonomy" id="910314"/>
    <lineage>
        <taxon>Bacteria</taxon>
        <taxon>Bacillati</taxon>
        <taxon>Bacillota</taxon>
        <taxon>Negativicutes</taxon>
        <taxon>Veillonellales</taxon>
        <taxon>Veillonellaceae</taxon>
        <taxon>Dialister</taxon>
    </lineage>
</organism>
<dbReference type="PANTHER" id="PTHR30189">
    <property type="entry name" value="LPS-ASSEMBLY PROTEIN"/>
    <property type="match status" value="1"/>
</dbReference>
<keyword evidence="1" id="KW-0732">Signal</keyword>
<gene>
    <name evidence="2" type="ORF">HMPREF9220_0700</name>
</gene>
<dbReference type="OrthoDB" id="1629906at2"/>
<dbReference type="Proteomes" id="UP000004594">
    <property type="component" value="Unassembled WGS sequence"/>
</dbReference>
<dbReference type="GO" id="GO:0009279">
    <property type="term" value="C:cell outer membrane"/>
    <property type="evidence" value="ECO:0007669"/>
    <property type="project" value="TreeGrafter"/>
</dbReference>
<protein>
    <recommendedName>
        <fullName evidence="4">OstA-like protein</fullName>
    </recommendedName>
</protein>
<feature type="signal peptide" evidence="1">
    <location>
        <begin position="1"/>
        <end position="25"/>
    </location>
</feature>
<evidence type="ECO:0000313" key="2">
    <source>
        <dbReference type="EMBL" id="EFR42854.1"/>
    </source>
</evidence>
<dbReference type="AlphaFoldDB" id="E4L8M5"/>
<reference evidence="2 3" key="1">
    <citation type="submission" date="2010-11" db="EMBL/GenBank/DDBJ databases">
        <authorList>
            <person name="Durkin A.S."/>
            <person name="Madupu R."/>
            <person name="Torralba M."/>
            <person name="Gillis M."/>
            <person name="Methe B."/>
            <person name="Sutton G."/>
            <person name="Nelson K.E."/>
        </authorList>
    </citation>
    <scope>NUCLEOTIDE SEQUENCE [LARGE SCALE GENOMIC DNA]</scope>
    <source>
        <strain evidence="2 3">UPII 345-E</strain>
    </source>
</reference>
<dbReference type="EMBL" id="AENT01000015">
    <property type="protein sequence ID" value="EFR42854.1"/>
    <property type="molecule type" value="Genomic_DNA"/>
</dbReference>
<dbReference type="eggNOG" id="COG1452">
    <property type="taxonomic scope" value="Bacteria"/>
</dbReference>
<dbReference type="InterPro" id="IPR050218">
    <property type="entry name" value="LptD"/>
</dbReference>
<evidence type="ECO:0000313" key="3">
    <source>
        <dbReference type="Proteomes" id="UP000004594"/>
    </source>
</evidence>
<comment type="caution">
    <text evidence="2">The sequence shown here is derived from an EMBL/GenBank/DDBJ whole genome shotgun (WGS) entry which is preliminary data.</text>
</comment>
<accession>E4L8M5</accession>
<feature type="chain" id="PRO_5038900677" description="OstA-like protein" evidence="1">
    <location>
        <begin position="26"/>
        <end position="485"/>
    </location>
</feature>
<proteinExistence type="predicted"/>
<dbReference type="PANTHER" id="PTHR30189:SF1">
    <property type="entry name" value="LPS-ASSEMBLY PROTEIN LPTD"/>
    <property type="match status" value="1"/>
</dbReference>
<dbReference type="GO" id="GO:1990351">
    <property type="term" value="C:transporter complex"/>
    <property type="evidence" value="ECO:0007669"/>
    <property type="project" value="TreeGrafter"/>
</dbReference>
<name>E4L8M5_9FIRM</name>